<sequence length="198" mass="22249">MREEARATILDAAEQVLAEQGLASTRMEDIAARVGVSVGTLYNYFEDRQALLQALLDAQGQELLARIDAELERSQGAPYRTRLPGLLRAILEHVQTHFGLFSLLQREDVRRSASTGEDLARHQHLWSEASQRLEQLGQEGIAQGELRPEDARHYPTLLLGMMQSTLSRQVLERQPLPIEEQLGVLLRCFLEGARPRSG</sequence>
<reference evidence="6 7" key="1">
    <citation type="submission" date="2017-06" db="EMBL/GenBank/DDBJ databases">
        <authorList>
            <person name="Kim H.J."/>
            <person name="Triplett B.A."/>
        </authorList>
    </citation>
    <scope>NUCLEOTIDE SEQUENCE [LARGE SCALE GENOMIC DNA]</scope>
    <source>
        <strain evidence="6 7">DSM 14713</strain>
    </source>
</reference>
<evidence type="ECO:0000259" key="5">
    <source>
        <dbReference type="PROSITE" id="PS50977"/>
    </source>
</evidence>
<dbReference type="PROSITE" id="PS50977">
    <property type="entry name" value="HTH_TETR_2"/>
    <property type="match status" value="1"/>
</dbReference>
<dbReference type="Gene3D" id="1.10.10.60">
    <property type="entry name" value="Homeodomain-like"/>
    <property type="match status" value="1"/>
</dbReference>
<dbReference type="Pfam" id="PF00440">
    <property type="entry name" value="TetR_N"/>
    <property type="match status" value="1"/>
</dbReference>
<dbReference type="SUPFAM" id="SSF48498">
    <property type="entry name" value="Tetracyclin repressor-like, C-terminal domain"/>
    <property type="match status" value="1"/>
</dbReference>
<protein>
    <submittedName>
        <fullName evidence="6">TetR family transcriptional regulator</fullName>
    </submittedName>
</protein>
<evidence type="ECO:0000313" key="7">
    <source>
        <dbReference type="Proteomes" id="UP000217289"/>
    </source>
</evidence>
<evidence type="ECO:0000256" key="3">
    <source>
        <dbReference type="ARBA" id="ARBA00023163"/>
    </source>
</evidence>
<dbReference type="PANTHER" id="PTHR30055">
    <property type="entry name" value="HTH-TYPE TRANSCRIPTIONAL REGULATOR RUTR"/>
    <property type="match status" value="1"/>
</dbReference>
<dbReference type="AlphaFoldDB" id="A0A250IT74"/>
<dbReference type="EMBL" id="CP022163">
    <property type="protein sequence ID" value="ATB34468.1"/>
    <property type="molecule type" value="Genomic_DNA"/>
</dbReference>
<organism evidence="6 7">
    <name type="scientific">Melittangium boletus DSM 14713</name>
    <dbReference type="NCBI Taxonomy" id="1294270"/>
    <lineage>
        <taxon>Bacteria</taxon>
        <taxon>Pseudomonadati</taxon>
        <taxon>Myxococcota</taxon>
        <taxon>Myxococcia</taxon>
        <taxon>Myxococcales</taxon>
        <taxon>Cystobacterineae</taxon>
        <taxon>Archangiaceae</taxon>
        <taxon>Melittangium</taxon>
    </lineage>
</organism>
<keyword evidence="2 4" id="KW-0238">DNA-binding</keyword>
<keyword evidence="3" id="KW-0804">Transcription</keyword>
<dbReference type="GO" id="GO:0000976">
    <property type="term" value="F:transcription cis-regulatory region binding"/>
    <property type="evidence" value="ECO:0007669"/>
    <property type="project" value="TreeGrafter"/>
</dbReference>
<dbReference type="Pfam" id="PF17932">
    <property type="entry name" value="TetR_C_24"/>
    <property type="match status" value="1"/>
</dbReference>
<evidence type="ECO:0000256" key="1">
    <source>
        <dbReference type="ARBA" id="ARBA00023015"/>
    </source>
</evidence>
<keyword evidence="7" id="KW-1185">Reference proteome</keyword>
<dbReference type="InterPro" id="IPR050109">
    <property type="entry name" value="HTH-type_TetR-like_transc_reg"/>
</dbReference>
<feature type="DNA-binding region" description="H-T-H motif" evidence="4">
    <location>
        <begin position="26"/>
        <end position="45"/>
    </location>
</feature>
<gene>
    <name evidence="6" type="ORF">MEBOL_007971</name>
</gene>
<dbReference type="Proteomes" id="UP000217289">
    <property type="component" value="Chromosome"/>
</dbReference>
<dbReference type="InterPro" id="IPR001647">
    <property type="entry name" value="HTH_TetR"/>
</dbReference>
<name>A0A250IT74_9BACT</name>
<dbReference type="PANTHER" id="PTHR30055:SF234">
    <property type="entry name" value="HTH-TYPE TRANSCRIPTIONAL REGULATOR BETI"/>
    <property type="match status" value="1"/>
</dbReference>
<dbReference type="PRINTS" id="PR00455">
    <property type="entry name" value="HTHTETR"/>
</dbReference>
<evidence type="ECO:0000256" key="2">
    <source>
        <dbReference type="ARBA" id="ARBA00023125"/>
    </source>
</evidence>
<accession>A0A250IT74</accession>
<dbReference type="Gene3D" id="1.10.357.10">
    <property type="entry name" value="Tetracycline Repressor, domain 2"/>
    <property type="match status" value="1"/>
</dbReference>
<proteinExistence type="predicted"/>
<evidence type="ECO:0000313" key="6">
    <source>
        <dbReference type="EMBL" id="ATB34468.1"/>
    </source>
</evidence>
<dbReference type="SUPFAM" id="SSF46689">
    <property type="entry name" value="Homeodomain-like"/>
    <property type="match status" value="1"/>
</dbReference>
<feature type="domain" description="HTH tetR-type" evidence="5">
    <location>
        <begin position="3"/>
        <end position="63"/>
    </location>
</feature>
<keyword evidence="1" id="KW-0805">Transcription regulation</keyword>
<dbReference type="InterPro" id="IPR041490">
    <property type="entry name" value="KstR2_TetR_C"/>
</dbReference>
<dbReference type="InterPro" id="IPR009057">
    <property type="entry name" value="Homeodomain-like_sf"/>
</dbReference>
<evidence type="ECO:0000256" key="4">
    <source>
        <dbReference type="PROSITE-ProRule" id="PRU00335"/>
    </source>
</evidence>
<dbReference type="KEGG" id="mbd:MEBOL_007971"/>
<dbReference type="FunFam" id="1.10.10.60:FF:000141">
    <property type="entry name" value="TetR family transcriptional regulator"/>
    <property type="match status" value="1"/>
</dbReference>
<dbReference type="GO" id="GO:0003700">
    <property type="term" value="F:DNA-binding transcription factor activity"/>
    <property type="evidence" value="ECO:0007669"/>
    <property type="project" value="TreeGrafter"/>
</dbReference>
<dbReference type="InterPro" id="IPR036271">
    <property type="entry name" value="Tet_transcr_reg_TetR-rel_C_sf"/>
</dbReference>